<name>A0A819MVB8_9BILA</name>
<evidence type="ECO:0000313" key="3">
    <source>
        <dbReference type="EMBL" id="CAF3986569.1"/>
    </source>
</evidence>
<sequence>MSNLNIRFWLFLYCDILSILCSLFVLYHLLFNRTLRQSLIVIQMVNGVVFPCLYSNSLFAQLKPLYHQIIPTCIIIIFTISLLLRVLYQKIHLHQRILWRKQRKLTISMDIFFNYVIKLD</sequence>
<protein>
    <submittedName>
        <fullName evidence="3">Uncharacterized protein</fullName>
    </submittedName>
</protein>
<comment type="caution">
    <text evidence="3">The sequence shown here is derived from an EMBL/GenBank/DDBJ whole genome shotgun (WGS) entry which is preliminary data.</text>
</comment>
<evidence type="ECO:0000256" key="1">
    <source>
        <dbReference type="SAM" id="Phobius"/>
    </source>
</evidence>
<keyword evidence="1" id="KW-0812">Transmembrane</keyword>
<dbReference type="EMBL" id="CAJNOG010000733">
    <property type="protein sequence ID" value="CAF1346560.1"/>
    <property type="molecule type" value="Genomic_DNA"/>
</dbReference>
<feature type="transmembrane region" description="Helical" evidence="1">
    <location>
        <begin position="6"/>
        <end position="27"/>
    </location>
</feature>
<keyword evidence="1" id="KW-1133">Transmembrane helix</keyword>
<feature type="transmembrane region" description="Helical" evidence="1">
    <location>
        <begin position="65"/>
        <end position="88"/>
    </location>
</feature>
<dbReference type="AlphaFoldDB" id="A0A819MVB8"/>
<dbReference type="Proteomes" id="UP000663845">
    <property type="component" value="Unassembled WGS sequence"/>
</dbReference>
<accession>A0A819MVB8</accession>
<dbReference type="EMBL" id="CAJOAZ010003126">
    <property type="protein sequence ID" value="CAF3986569.1"/>
    <property type="molecule type" value="Genomic_DNA"/>
</dbReference>
<proteinExistence type="predicted"/>
<feature type="transmembrane region" description="Helical" evidence="1">
    <location>
        <begin position="39"/>
        <end position="59"/>
    </location>
</feature>
<evidence type="ECO:0000313" key="2">
    <source>
        <dbReference type="EMBL" id="CAF1346560.1"/>
    </source>
</evidence>
<gene>
    <name evidence="2" type="ORF">JYZ213_LOCUS34796</name>
    <name evidence="3" type="ORF">OXD698_LOCUS28697</name>
</gene>
<evidence type="ECO:0000313" key="4">
    <source>
        <dbReference type="Proteomes" id="UP000663844"/>
    </source>
</evidence>
<dbReference type="Proteomes" id="UP000663844">
    <property type="component" value="Unassembled WGS sequence"/>
</dbReference>
<reference evidence="3" key="1">
    <citation type="submission" date="2021-02" db="EMBL/GenBank/DDBJ databases">
        <authorList>
            <person name="Nowell W R."/>
        </authorList>
    </citation>
    <scope>NUCLEOTIDE SEQUENCE</scope>
</reference>
<organism evidence="3 4">
    <name type="scientific">Adineta steineri</name>
    <dbReference type="NCBI Taxonomy" id="433720"/>
    <lineage>
        <taxon>Eukaryota</taxon>
        <taxon>Metazoa</taxon>
        <taxon>Spiralia</taxon>
        <taxon>Gnathifera</taxon>
        <taxon>Rotifera</taxon>
        <taxon>Eurotatoria</taxon>
        <taxon>Bdelloidea</taxon>
        <taxon>Adinetida</taxon>
        <taxon>Adinetidae</taxon>
        <taxon>Adineta</taxon>
    </lineage>
</organism>
<keyword evidence="1" id="KW-0472">Membrane</keyword>